<evidence type="ECO:0000256" key="2">
    <source>
        <dbReference type="ARBA" id="ARBA00023110"/>
    </source>
</evidence>
<dbReference type="InterPro" id="IPR002130">
    <property type="entry name" value="Cyclophilin-type_PPIase_dom"/>
</dbReference>
<keyword evidence="2" id="KW-0697">Rotamase</keyword>
<dbReference type="InterPro" id="IPR029000">
    <property type="entry name" value="Cyclophilin-like_dom_sf"/>
</dbReference>
<dbReference type="EMBL" id="BSOY01000001">
    <property type="protein sequence ID" value="GLS00041.1"/>
    <property type="molecule type" value="Genomic_DNA"/>
</dbReference>
<comment type="caution">
    <text evidence="5">The sequence shown here is derived from an EMBL/GenBank/DDBJ whole genome shotgun (WGS) entry which is preliminary data.</text>
</comment>
<dbReference type="Pfam" id="PF00160">
    <property type="entry name" value="Pro_isomerase"/>
    <property type="match status" value="1"/>
</dbReference>
<sequence>MISTEYGPITLELDHVRAPVTACNFMRYVSAGQYTGGRFFRSVLGPINVVQAATPNGDDDPGLGPIPLERTRDTGLAHVAGAVSMARDGPDTATSSFFIVTHDSPSLDFGGGRNPDGQGFGVFGRVVDGLGLLHHFQGFPAVAERIQPPVTMLSVVMLDPVPAACAHARPDL</sequence>
<evidence type="ECO:0000313" key="5">
    <source>
        <dbReference type="EMBL" id="GLS00041.1"/>
    </source>
</evidence>
<keyword evidence="6" id="KW-1185">Reference proteome</keyword>
<keyword evidence="3 5" id="KW-0413">Isomerase</keyword>
<dbReference type="Gene3D" id="2.40.100.10">
    <property type="entry name" value="Cyclophilin-like"/>
    <property type="match status" value="1"/>
</dbReference>
<dbReference type="Proteomes" id="UP001156921">
    <property type="component" value="Unassembled WGS sequence"/>
</dbReference>
<dbReference type="EC" id="5.2.1.8" evidence="1"/>
<dbReference type="PROSITE" id="PS50072">
    <property type="entry name" value="CSA_PPIASE_2"/>
    <property type="match status" value="1"/>
</dbReference>
<dbReference type="GO" id="GO:0016853">
    <property type="term" value="F:isomerase activity"/>
    <property type="evidence" value="ECO:0007669"/>
    <property type="project" value="UniProtKB-KW"/>
</dbReference>
<dbReference type="RefSeq" id="WP_284219876.1">
    <property type="nucleotide sequence ID" value="NZ_BSOY01000001.1"/>
</dbReference>
<name>A0ABQ6BHN4_9CAUL</name>
<accession>A0ABQ6BHN4</accession>
<proteinExistence type="predicted"/>
<evidence type="ECO:0000259" key="4">
    <source>
        <dbReference type="PROSITE" id="PS50072"/>
    </source>
</evidence>
<dbReference type="SUPFAM" id="SSF50891">
    <property type="entry name" value="Cyclophilin-like"/>
    <property type="match status" value="1"/>
</dbReference>
<evidence type="ECO:0000256" key="1">
    <source>
        <dbReference type="ARBA" id="ARBA00013194"/>
    </source>
</evidence>
<reference evidence="6" key="1">
    <citation type="journal article" date="2019" name="Int. J. Syst. Evol. Microbiol.">
        <title>The Global Catalogue of Microorganisms (GCM) 10K type strain sequencing project: providing services to taxonomists for standard genome sequencing and annotation.</title>
        <authorList>
            <consortium name="The Broad Institute Genomics Platform"/>
            <consortium name="The Broad Institute Genome Sequencing Center for Infectious Disease"/>
            <person name="Wu L."/>
            <person name="Ma J."/>
        </authorList>
    </citation>
    <scope>NUCLEOTIDE SEQUENCE [LARGE SCALE GENOMIC DNA]</scope>
    <source>
        <strain evidence="6">NBRC 110107</strain>
    </source>
</reference>
<dbReference type="PANTHER" id="PTHR43246">
    <property type="entry name" value="PEPTIDYL-PROLYL CIS-TRANS ISOMERASE CYP38, CHLOROPLASTIC"/>
    <property type="match status" value="1"/>
</dbReference>
<evidence type="ECO:0000313" key="6">
    <source>
        <dbReference type="Proteomes" id="UP001156921"/>
    </source>
</evidence>
<dbReference type="InterPro" id="IPR044665">
    <property type="entry name" value="E_coli_cyclophilin_A-like"/>
</dbReference>
<organism evidence="5 6">
    <name type="scientific">Brevundimonas denitrificans</name>
    <dbReference type="NCBI Taxonomy" id="1443434"/>
    <lineage>
        <taxon>Bacteria</taxon>
        <taxon>Pseudomonadati</taxon>
        <taxon>Pseudomonadota</taxon>
        <taxon>Alphaproteobacteria</taxon>
        <taxon>Caulobacterales</taxon>
        <taxon>Caulobacteraceae</taxon>
        <taxon>Brevundimonas</taxon>
    </lineage>
</organism>
<gene>
    <name evidence="5" type="ORF">GCM10007859_00440</name>
</gene>
<evidence type="ECO:0000256" key="3">
    <source>
        <dbReference type="ARBA" id="ARBA00023235"/>
    </source>
</evidence>
<protein>
    <recommendedName>
        <fullName evidence="1">peptidylprolyl isomerase</fullName>
        <ecNumber evidence="1">5.2.1.8</ecNumber>
    </recommendedName>
</protein>
<feature type="domain" description="PPIase cyclophilin-type" evidence="4">
    <location>
        <begin position="1"/>
        <end position="160"/>
    </location>
</feature>